<protein>
    <submittedName>
        <fullName evidence="1">Uncharacterized protein</fullName>
    </submittedName>
</protein>
<gene>
    <name evidence="1" type="ORF">LCGC14_0705420</name>
</gene>
<accession>A0A0F9QL98</accession>
<evidence type="ECO:0000313" key="1">
    <source>
        <dbReference type="EMBL" id="KKN43229.1"/>
    </source>
</evidence>
<comment type="caution">
    <text evidence="1">The sequence shown here is derived from an EMBL/GenBank/DDBJ whole genome shotgun (WGS) entry which is preliminary data.</text>
</comment>
<sequence>MSIESQEGIYNKTHLEILANAVVEGWDQKALIQYAVDRLTQAYQADEECFMRDWNAYIKYYV</sequence>
<dbReference type="AlphaFoldDB" id="A0A0F9QL98"/>
<proteinExistence type="predicted"/>
<name>A0A0F9QL98_9ZZZZ</name>
<organism evidence="1">
    <name type="scientific">marine sediment metagenome</name>
    <dbReference type="NCBI Taxonomy" id="412755"/>
    <lineage>
        <taxon>unclassified sequences</taxon>
        <taxon>metagenomes</taxon>
        <taxon>ecological metagenomes</taxon>
    </lineage>
</organism>
<reference evidence="1" key="1">
    <citation type="journal article" date="2015" name="Nature">
        <title>Complex archaea that bridge the gap between prokaryotes and eukaryotes.</title>
        <authorList>
            <person name="Spang A."/>
            <person name="Saw J.H."/>
            <person name="Jorgensen S.L."/>
            <person name="Zaremba-Niedzwiedzka K."/>
            <person name="Martijn J."/>
            <person name="Lind A.E."/>
            <person name="van Eijk R."/>
            <person name="Schleper C."/>
            <person name="Guy L."/>
            <person name="Ettema T.J."/>
        </authorList>
    </citation>
    <scope>NUCLEOTIDE SEQUENCE</scope>
</reference>
<dbReference type="EMBL" id="LAZR01001526">
    <property type="protein sequence ID" value="KKN43229.1"/>
    <property type="molecule type" value="Genomic_DNA"/>
</dbReference>